<dbReference type="Gene3D" id="3.40.50.720">
    <property type="entry name" value="NAD(P)-binding Rossmann-like Domain"/>
    <property type="match status" value="1"/>
</dbReference>
<name>A0ABU4YX12_9HYPH</name>
<reference evidence="3 4" key="1">
    <citation type="submission" date="2023-08" db="EMBL/GenBank/DDBJ databases">
        <title>Implementing the SeqCode for naming new Mesorhizobium species isolated from Vachellia karroo root nodules.</title>
        <authorList>
            <person name="Van Lill M."/>
        </authorList>
    </citation>
    <scope>NUCLEOTIDE SEQUENCE [LARGE SCALE GENOMIC DNA]</scope>
    <source>
        <strain evidence="3 4">VK22B</strain>
    </source>
</reference>
<dbReference type="Proteomes" id="UP001271249">
    <property type="component" value="Unassembled WGS sequence"/>
</dbReference>
<dbReference type="SUPFAM" id="SSF51735">
    <property type="entry name" value="NAD(P)-binding Rossmann-fold domains"/>
    <property type="match status" value="1"/>
</dbReference>
<keyword evidence="4" id="KW-1185">Reference proteome</keyword>
<dbReference type="PRINTS" id="PR00081">
    <property type="entry name" value="GDHRDH"/>
</dbReference>
<dbReference type="PANTHER" id="PTHR44196">
    <property type="entry name" value="DEHYDROGENASE/REDUCTASE SDR FAMILY MEMBER 7B"/>
    <property type="match status" value="1"/>
</dbReference>
<dbReference type="PROSITE" id="PS00061">
    <property type="entry name" value="ADH_SHORT"/>
    <property type="match status" value="1"/>
</dbReference>
<proteinExistence type="inferred from homology"/>
<sequence>MHRVLIIGATSAIAEATARLFAEDGDRLFLVARRKARLKAAADDLAVRGAEIAGCEVLDVNELDRHRAVLEQAEQALGGIDLALVAHGTLPDQQLCQASARLTVQEIQTNAVSTVALLTRLSELMERKGSGRIAVVTSVAADRGRQSNYVYGAAKAAVDTFLEGLRQRLYKAGVGVTTIRPGFVDTPMTAGFDKGLLWSQPDTVARRIHHAILKGADVVYVPSFWRWIMLAIRLMPRRVFKALKL</sequence>
<dbReference type="EMBL" id="JAVIJC010000006">
    <property type="protein sequence ID" value="MDX8491500.1"/>
    <property type="molecule type" value="Genomic_DNA"/>
</dbReference>
<evidence type="ECO:0000256" key="2">
    <source>
        <dbReference type="ARBA" id="ARBA00023002"/>
    </source>
</evidence>
<comment type="similarity">
    <text evidence="1">Belongs to the short-chain dehydrogenases/reductases (SDR) family.</text>
</comment>
<dbReference type="Pfam" id="PF00106">
    <property type="entry name" value="adh_short"/>
    <property type="match status" value="1"/>
</dbReference>
<evidence type="ECO:0000313" key="3">
    <source>
        <dbReference type="EMBL" id="MDX8491500.1"/>
    </source>
</evidence>
<dbReference type="InterPro" id="IPR036291">
    <property type="entry name" value="NAD(P)-bd_dom_sf"/>
</dbReference>
<gene>
    <name evidence="3" type="ORF">RFN29_07900</name>
</gene>
<organism evidence="3 4">
    <name type="scientific">Mesorhizobium captivum</name>
    <dbReference type="NCBI Taxonomy" id="3072319"/>
    <lineage>
        <taxon>Bacteria</taxon>
        <taxon>Pseudomonadati</taxon>
        <taxon>Pseudomonadota</taxon>
        <taxon>Alphaproteobacteria</taxon>
        <taxon>Hyphomicrobiales</taxon>
        <taxon>Phyllobacteriaceae</taxon>
        <taxon>Mesorhizobium</taxon>
    </lineage>
</organism>
<dbReference type="InterPro" id="IPR020904">
    <property type="entry name" value="Sc_DH/Rdtase_CS"/>
</dbReference>
<dbReference type="RefSeq" id="WP_320225551.1">
    <property type="nucleotide sequence ID" value="NZ_JAVIJB010000006.1"/>
</dbReference>
<accession>A0ABU4YX12</accession>
<comment type="caution">
    <text evidence="3">The sequence shown here is derived from an EMBL/GenBank/DDBJ whole genome shotgun (WGS) entry which is preliminary data.</text>
</comment>
<protein>
    <submittedName>
        <fullName evidence="3">SDR family oxidoreductase</fullName>
    </submittedName>
</protein>
<dbReference type="PANTHER" id="PTHR44196:SF1">
    <property type="entry name" value="DEHYDROGENASE_REDUCTASE SDR FAMILY MEMBER 7B"/>
    <property type="match status" value="1"/>
</dbReference>
<dbReference type="InterPro" id="IPR002347">
    <property type="entry name" value="SDR_fam"/>
</dbReference>
<evidence type="ECO:0000313" key="4">
    <source>
        <dbReference type="Proteomes" id="UP001271249"/>
    </source>
</evidence>
<evidence type="ECO:0000256" key="1">
    <source>
        <dbReference type="ARBA" id="ARBA00006484"/>
    </source>
</evidence>
<keyword evidence="2" id="KW-0560">Oxidoreductase</keyword>
<dbReference type="NCBIfam" id="NF005489">
    <property type="entry name" value="PRK07102.1"/>
    <property type="match status" value="1"/>
</dbReference>